<feature type="binding site" evidence="12">
    <location>
        <position position="535"/>
    </location>
    <ligand>
        <name>Mg(2+)</name>
        <dbReference type="ChEBI" id="CHEBI:18420"/>
        <label>1</label>
    </ligand>
</feature>
<sequence>MLPNGLDVRFAIDLGSTSLGWCVLHLDDHGAPRGIVAMGSRIFSDGREPKSKASLAIARRAARAMRRRRDRFLRRRDALLRSLTEAGLFPADPVARKALERLDPYELRAKALDEPLAPHHLGRLFFHLNQRRGFKSNRKTDRSDDDESGKIAVGVDRLVEAMRDSGARTLGEFLHRRRQTPPDPGRIEKHVAIPSIRIRQRPATGEGARGIEYEFYPSRALIEDEFEQVFERQAGFHPTLLTPEVHAKLHEIVFFQRPLKEPKIGKCTLIPTEERLPKAHPLFQRRRLLEEVNALEIVVPGAPARKLQKAERDLLVAKLQDKQKVSFETLRKLLRLDPAARFNKESTNRKDLIGDEIRAQFSDKKRFGNRWVHLTPTAQWRIIEQLRDEEDIGKLLGWLEAECGLTSDQAKAVASARLPEGYGRFGPTATEMLIEQLAADVIVYSEAVARAGLGHHSDYRTGEIFTDPKGRPALPYYGVALERHIMPGTAEPTDPEELRVGRITNPTVHIGLNQLRRVVNALIRRFGVPKEIVVELARELKLSEDRKSEIAAENARNRRAAEQRSQKLRDELRQPDTGANRALLKLWEELGPDNVLDRRCVYSGRQISATMLFDGSVEVDHILPFALTLDDGNDNRILALREANRLKRRRTPHEARLDFEATFGPDASWDQIAARAAKLPRGKRWRFEPDALAHFDAQGGFEARQLIDTQYLARLAAEYLRTLYPDKGEGSGHVWVSPGRLTELIRRKLGLNELLPDHNFGAGADQPKNRLDHRHHALDAFVIGITDRGLLNRIARDSARDGYEGRERVIVPDPWPGFRDELRKAVNAIVVSHRPDHGTAAKAGLKKGRDQTAGRLHNDTAYGLTGEIDARGNTIVVHRIPLTGLDPSHLGDSPARGVRDPVLRAALRRFTQNAGPKDFEAALRRFSELGPLDYRGIRRVRVVEPLSVIPVKDDAGRAYKGYKGDSNYRYDVWELPNGDWRADVVSMFDAHQQDRVSPIRAGCPTARKVLSLRQNDVIAVEQDGNRRLMRVVKFRQNGQITLADPQEAGDLKRRDETPNEQDPFKYTARAASALKQMKARQVRIDELGRVFDPGFPARKTRRRTKAK</sequence>
<dbReference type="GO" id="GO:0051607">
    <property type="term" value="P:defense response to virus"/>
    <property type="evidence" value="ECO:0007669"/>
    <property type="project" value="UniProtKB-UniRule"/>
</dbReference>
<dbReference type="NCBIfam" id="TIGR01865">
    <property type="entry name" value="cas_Csn1"/>
    <property type="match status" value="1"/>
</dbReference>
<comment type="cofactor">
    <cofactor evidence="1 12">
        <name>Mg(2+)</name>
        <dbReference type="ChEBI" id="CHEBI:18420"/>
    </cofactor>
</comment>
<reference evidence="15" key="1">
    <citation type="submission" date="2024-06" db="EMBL/GenBank/DDBJ databases">
        <title>Methylostella associata gen. nov., sp. nov., a novel Ancalomicrobiaceae-affiliated facultatively methylotrophic bacteria that feed on methanotrophs of the genus Methylococcus.</title>
        <authorList>
            <person name="Saltykova V."/>
            <person name="Danilova O.V."/>
            <person name="Oshkin I.Y."/>
            <person name="Belova S.E."/>
            <person name="Pimenov N.V."/>
            <person name="Dedysh S.N."/>
        </authorList>
    </citation>
    <scope>NUCLEOTIDE SEQUENCE</scope>
    <source>
        <strain evidence="15">S20</strain>
    </source>
</reference>
<dbReference type="RefSeq" id="WP_407048078.1">
    <property type="nucleotide sequence ID" value="NZ_CP158568.1"/>
</dbReference>
<name>A0AAU7X5B8_9HYPH</name>
<organism evidence="15">
    <name type="scientific">Methyloraptor flagellatus</name>
    <dbReference type="NCBI Taxonomy" id="3162530"/>
    <lineage>
        <taxon>Bacteria</taxon>
        <taxon>Pseudomonadati</taxon>
        <taxon>Pseudomonadota</taxon>
        <taxon>Alphaproteobacteria</taxon>
        <taxon>Hyphomicrobiales</taxon>
        <taxon>Ancalomicrobiaceae</taxon>
        <taxon>Methyloraptor</taxon>
    </lineage>
</organism>
<evidence type="ECO:0000256" key="6">
    <source>
        <dbReference type="ARBA" id="ARBA00022842"/>
    </source>
</evidence>
<dbReference type="EMBL" id="CP158568">
    <property type="protein sequence ID" value="XBY42975.1"/>
    <property type="molecule type" value="Genomic_DNA"/>
</dbReference>
<proteinExistence type="inferred from homology"/>
<evidence type="ECO:0000256" key="13">
    <source>
        <dbReference type="SAM" id="MobiDB-lite"/>
    </source>
</evidence>
<keyword evidence="10" id="KW-0464">Manganese</keyword>
<evidence type="ECO:0000256" key="4">
    <source>
        <dbReference type="ARBA" id="ARBA00022759"/>
    </source>
</evidence>
<protein>
    <recommendedName>
        <fullName evidence="12">CRISPR-associated endonuclease Cas9</fullName>
        <ecNumber evidence="12">3.1.-.-</ecNumber>
    </recommendedName>
</protein>
<dbReference type="InterPro" id="IPR036397">
    <property type="entry name" value="RNaseH_sf"/>
</dbReference>
<dbReference type="GO" id="GO:0046872">
    <property type="term" value="F:metal ion binding"/>
    <property type="evidence" value="ECO:0007669"/>
    <property type="project" value="UniProtKB-UniRule"/>
</dbReference>
<keyword evidence="4 12" id="KW-0255">Endonuclease</keyword>
<dbReference type="EC" id="3.1.-.-" evidence="12"/>
<dbReference type="Pfam" id="PF18470">
    <property type="entry name" value="Cas9_a"/>
    <property type="match status" value="1"/>
</dbReference>
<keyword evidence="5 12" id="KW-0378">Hydrolase</keyword>
<dbReference type="PROSITE" id="PS51749">
    <property type="entry name" value="HNH_CAS9"/>
    <property type="match status" value="1"/>
</dbReference>
<accession>A0AAU7X5B8</accession>
<dbReference type="Gene3D" id="3.30.420.10">
    <property type="entry name" value="Ribonuclease H-like superfamily/Ribonuclease H"/>
    <property type="match status" value="3"/>
</dbReference>
<feature type="active site" description="For RuvC-like nuclease domain" evidence="12">
    <location>
        <position position="13"/>
    </location>
</feature>
<dbReference type="KEGG" id="mflg:ABS361_12740"/>
<comment type="function">
    <text evidence="12">CRISPR (clustered regularly interspaced short palindromic repeat) is an adaptive immune system that provides protection against mobile genetic elements (viruses, transposable elements and conjugative plasmids). CRISPR clusters contain spacers, sequences complementary to antecedent mobile elements, and target invading nucleic acids. CRISPR clusters are transcribed and processed into CRISPR RNA (crRNA). In type II CRISPR systems correct processing of pre-crRNA requires a trans-encoded small RNA (tracrRNA), endogenous ribonuclease 3 (rnc) and this protein. The tracrRNA serves as a guide for ribonuclease 3-aided processing of pre-crRNA. Subsequently Cas9/crRNA/tracrRNA endonucleolytically cleaves linear or circular dsDNA target complementary to the spacer; Cas9 is inactive in the absence of the 2 guide RNAs (gRNA). Cas9 recognizes the protospacer adjacent motif (PAM) in the CRISPR repeat sequences to help distinguish self versus nonself, as targets within the bacterial CRISPR locus do not have PAMs. PAM recognition is also required for catalytic activity.</text>
</comment>
<dbReference type="AlphaFoldDB" id="A0AAU7X5B8"/>
<feature type="binding site" evidence="12">
    <location>
        <position position="539"/>
    </location>
    <ligand>
        <name>Mg(2+)</name>
        <dbReference type="ChEBI" id="CHEBI:18420"/>
        <label>2</label>
    </ligand>
</feature>
<feature type="active site" description="Proton acceptor for HNH nuclease domain" evidence="12">
    <location>
        <position position="621"/>
    </location>
</feature>
<keyword evidence="9 12" id="KW-0238">DNA-binding</keyword>
<dbReference type="GO" id="GO:0003723">
    <property type="term" value="F:RNA binding"/>
    <property type="evidence" value="ECO:0007669"/>
    <property type="project" value="UniProtKB-UniRule"/>
</dbReference>
<comment type="similarity">
    <text evidence="12">Belongs to the CRISPR-associated Cas9 family.</text>
</comment>
<keyword evidence="6 12" id="KW-0460">Magnesium</keyword>
<feature type="region of interest" description="Disordered" evidence="13">
    <location>
        <begin position="548"/>
        <end position="574"/>
    </location>
</feature>
<dbReference type="Pfam" id="PF18541">
    <property type="entry name" value="RuvC_III"/>
    <property type="match status" value="1"/>
</dbReference>
<evidence type="ECO:0000256" key="3">
    <source>
        <dbReference type="ARBA" id="ARBA00022723"/>
    </source>
</evidence>
<evidence type="ECO:0000256" key="7">
    <source>
        <dbReference type="ARBA" id="ARBA00022884"/>
    </source>
</evidence>
<dbReference type="GO" id="GO:0016787">
    <property type="term" value="F:hydrolase activity"/>
    <property type="evidence" value="ECO:0007669"/>
    <property type="project" value="UniProtKB-KW"/>
</dbReference>
<dbReference type="GO" id="GO:0003677">
    <property type="term" value="F:DNA binding"/>
    <property type="evidence" value="ECO:0007669"/>
    <property type="project" value="UniProtKB-UniRule"/>
</dbReference>
<dbReference type="InterPro" id="IPR003615">
    <property type="entry name" value="HNH_nuc"/>
</dbReference>
<dbReference type="GO" id="GO:0004519">
    <property type="term" value="F:endonuclease activity"/>
    <property type="evidence" value="ECO:0007669"/>
    <property type="project" value="UniProtKB-UniRule"/>
</dbReference>
<evidence type="ECO:0000256" key="12">
    <source>
        <dbReference type="HAMAP-Rule" id="MF_01480"/>
    </source>
</evidence>
<feature type="binding site" evidence="12">
    <location>
        <position position="539"/>
    </location>
    <ligand>
        <name>Mg(2+)</name>
        <dbReference type="ChEBI" id="CHEBI:18420"/>
        <label>1</label>
    </ligand>
</feature>
<dbReference type="InterPro" id="IPR028629">
    <property type="entry name" value="Cas9"/>
</dbReference>
<evidence type="ECO:0000256" key="11">
    <source>
        <dbReference type="ARBA" id="ARBA00046380"/>
    </source>
</evidence>
<keyword evidence="7 12" id="KW-0694">RNA-binding</keyword>
<gene>
    <name evidence="12 15" type="primary">cas9</name>
    <name evidence="15" type="synonym">csn1</name>
    <name evidence="15" type="ORF">ABS361_12740</name>
</gene>
<comment type="domain">
    <text evidence="12">Has 2 endonuclease domains. The discontinuous RuvC-like domain cleaves the target DNA noncomplementary to crRNA while the HNH nuclease domain cleaves the target DNA complementary to crRNA.</text>
</comment>
<feature type="binding site" evidence="12">
    <location>
        <position position="13"/>
    </location>
    <ligand>
        <name>Mg(2+)</name>
        <dbReference type="ChEBI" id="CHEBI:18420"/>
        <label>1</label>
    </ligand>
</feature>
<dbReference type="HAMAP" id="MF_01480">
    <property type="entry name" value="Cas9"/>
    <property type="match status" value="1"/>
</dbReference>
<keyword evidence="2 12" id="KW-0540">Nuclease</keyword>
<evidence type="ECO:0000259" key="14">
    <source>
        <dbReference type="PROSITE" id="PS51749"/>
    </source>
</evidence>
<feature type="domain" description="HNH Cas9-type" evidence="14">
    <location>
        <begin position="543"/>
        <end position="706"/>
    </location>
</feature>
<evidence type="ECO:0000256" key="8">
    <source>
        <dbReference type="ARBA" id="ARBA00023118"/>
    </source>
</evidence>
<feature type="binding site" evidence="12">
    <location>
        <position position="13"/>
    </location>
    <ligand>
        <name>Mg(2+)</name>
        <dbReference type="ChEBI" id="CHEBI:18420"/>
        <label>2</label>
    </ligand>
</feature>
<dbReference type="Pfam" id="PF13395">
    <property type="entry name" value="HNH_4"/>
    <property type="match status" value="1"/>
</dbReference>
<dbReference type="InterPro" id="IPR041383">
    <property type="entry name" value="RuvC_III"/>
</dbReference>
<evidence type="ECO:0000313" key="15">
    <source>
        <dbReference type="EMBL" id="XBY42975.1"/>
    </source>
</evidence>
<evidence type="ECO:0000256" key="5">
    <source>
        <dbReference type="ARBA" id="ARBA00022801"/>
    </source>
</evidence>
<dbReference type="GO" id="GO:0043571">
    <property type="term" value="P:maintenance of CRISPR repeat elements"/>
    <property type="evidence" value="ECO:0007669"/>
    <property type="project" value="UniProtKB-UniRule"/>
</dbReference>
<evidence type="ECO:0000256" key="10">
    <source>
        <dbReference type="ARBA" id="ARBA00023211"/>
    </source>
</evidence>
<evidence type="ECO:0000256" key="9">
    <source>
        <dbReference type="ARBA" id="ARBA00023125"/>
    </source>
</evidence>
<feature type="binding site" evidence="12">
    <location>
        <position position="776"/>
    </location>
    <ligand>
        <name>Mg(2+)</name>
        <dbReference type="ChEBI" id="CHEBI:18420"/>
        <label>2</label>
    </ligand>
</feature>
<dbReference type="InterPro" id="IPR040619">
    <property type="entry name" value="Cas9_alpha-helical_lobe"/>
</dbReference>
<keyword evidence="3 12" id="KW-0479">Metal-binding</keyword>
<evidence type="ECO:0000256" key="1">
    <source>
        <dbReference type="ARBA" id="ARBA00001946"/>
    </source>
</evidence>
<keyword evidence="8 12" id="KW-0051">Antiviral defense</keyword>
<comment type="subunit">
    <text evidence="11 12">Monomer. Binds crRNA and tracrRNA.</text>
</comment>
<evidence type="ECO:0000256" key="2">
    <source>
        <dbReference type="ARBA" id="ARBA00022722"/>
    </source>
</evidence>
<dbReference type="InterPro" id="IPR033114">
    <property type="entry name" value="HNH_CAS9"/>
</dbReference>